<dbReference type="EMBL" id="VXIT01000006">
    <property type="protein sequence ID" value="KAA6411847.1"/>
    <property type="molecule type" value="Genomic_DNA"/>
</dbReference>
<organism evidence="3 4">
    <name type="scientific">Lasallia pustulata</name>
    <dbReference type="NCBI Taxonomy" id="136370"/>
    <lineage>
        <taxon>Eukaryota</taxon>
        <taxon>Fungi</taxon>
        <taxon>Dikarya</taxon>
        <taxon>Ascomycota</taxon>
        <taxon>Pezizomycotina</taxon>
        <taxon>Lecanoromycetes</taxon>
        <taxon>OSLEUM clade</taxon>
        <taxon>Umbilicariomycetidae</taxon>
        <taxon>Umbilicariales</taxon>
        <taxon>Umbilicariaceae</taxon>
        <taxon>Lasallia</taxon>
    </lineage>
</organism>
<keyword evidence="4" id="KW-1185">Reference proteome</keyword>
<dbReference type="Proteomes" id="UP000192927">
    <property type="component" value="Unassembled WGS sequence"/>
</dbReference>
<dbReference type="OrthoDB" id="3260716at2759"/>
<evidence type="ECO:0000313" key="3">
    <source>
        <dbReference type="EMBL" id="SLM41378.1"/>
    </source>
</evidence>
<gene>
    <name evidence="2" type="ORF">FRX48_03997</name>
</gene>
<accession>A0A1W5DE08</accession>
<feature type="region of interest" description="Disordered" evidence="1">
    <location>
        <begin position="1"/>
        <end position="198"/>
    </location>
</feature>
<evidence type="ECO:0000256" key="1">
    <source>
        <dbReference type="SAM" id="MobiDB-lite"/>
    </source>
</evidence>
<evidence type="ECO:0000313" key="4">
    <source>
        <dbReference type="Proteomes" id="UP000192927"/>
    </source>
</evidence>
<feature type="compositionally biased region" description="Basic and acidic residues" evidence="1">
    <location>
        <begin position="119"/>
        <end position="129"/>
    </location>
</feature>
<reference evidence="3" key="1">
    <citation type="submission" date="2017-03" db="EMBL/GenBank/DDBJ databases">
        <authorList>
            <person name="Afonso C.L."/>
            <person name="Miller P.J."/>
            <person name="Scott M.A."/>
            <person name="Spackman E."/>
            <person name="Goraichik I."/>
            <person name="Dimitrov K.M."/>
            <person name="Suarez D.L."/>
            <person name="Swayne D.E."/>
        </authorList>
    </citation>
    <scope>NUCLEOTIDE SEQUENCE [LARGE SCALE GENOMIC DNA]</scope>
</reference>
<sequence>MSASKNPDSVSNQQGQFGSRIAGSEPMEKGGHKPGVLVGNDAAPEFHAKTLPPGSAPSDRTFKPNPISETPGQADNDLSERSHGKESTKTKASDTITGATSADVHTGIGKPLQGQTSSEIHKDANERHAGQGNTRESGARSELGAVDERLPGMENNRALDREEGDKAGTRGDKGGEYGAGEMPNVTAEEAAAEITKER</sequence>
<protein>
    <submittedName>
        <fullName evidence="3">Uncharacterized protein</fullName>
    </submittedName>
</protein>
<feature type="compositionally biased region" description="Low complexity" evidence="1">
    <location>
        <begin position="187"/>
        <end position="198"/>
    </location>
</feature>
<feature type="compositionally biased region" description="Polar residues" evidence="1">
    <location>
        <begin position="1"/>
        <end position="17"/>
    </location>
</feature>
<reference evidence="4" key="2">
    <citation type="submission" date="2017-03" db="EMBL/GenBank/DDBJ databases">
        <authorList>
            <person name="Sharma R."/>
            <person name="Thines M."/>
        </authorList>
    </citation>
    <scope>NUCLEOTIDE SEQUENCE [LARGE SCALE GENOMIC DNA]</scope>
</reference>
<dbReference type="Proteomes" id="UP000324767">
    <property type="component" value="Unassembled WGS sequence"/>
</dbReference>
<reference evidence="2 5" key="3">
    <citation type="submission" date="2019-09" db="EMBL/GenBank/DDBJ databases">
        <title>The hologenome of the rock-dwelling lichen Lasallia pustulata.</title>
        <authorList>
            <person name="Greshake Tzovaras B."/>
            <person name="Segers F."/>
            <person name="Bicker A."/>
            <person name="Dal Grande F."/>
            <person name="Otte J."/>
            <person name="Hankeln T."/>
            <person name="Schmitt I."/>
            <person name="Ebersberger I."/>
        </authorList>
    </citation>
    <scope>NUCLEOTIDE SEQUENCE [LARGE SCALE GENOMIC DNA]</scope>
    <source>
        <strain evidence="2">A1-1</strain>
    </source>
</reference>
<feature type="compositionally biased region" description="Basic and acidic residues" evidence="1">
    <location>
        <begin position="78"/>
        <end position="92"/>
    </location>
</feature>
<evidence type="ECO:0000313" key="5">
    <source>
        <dbReference type="Proteomes" id="UP000324767"/>
    </source>
</evidence>
<evidence type="ECO:0000313" key="2">
    <source>
        <dbReference type="EMBL" id="KAA6411847.1"/>
    </source>
</evidence>
<dbReference type="EMBL" id="FWEW01003840">
    <property type="protein sequence ID" value="SLM41378.1"/>
    <property type="molecule type" value="Genomic_DNA"/>
</dbReference>
<proteinExistence type="predicted"/>
<feature type="compositionally biased region" description="Basic and acidic residues" evidence="1">
    <location>
        <begin position="146"/>
        <end position="175"/>
    </location>
</feature>
<name>A0A1W5DE08_9LECA</name>
<dbReference type="AlphaFoldDB" id="A0A1W5DE08"/>